<dbReference type="GO" id="GO:0004519">
    <property type="term" value="F:endonuclease activity"/>
    <property type="evidence" value="ECO:0007669"/>
    <property type="project" value="UniProtKB-KW"/>
</dbReference>
<dbReference type="Proteomes" id="UP000635996">
    <property type="component" value="Unassembled WGS sequence"/>
</dbReference>
<comment type="caution">
    <text evidence="3">The sequence shown here is derived from an EMBL/GenBank/DDBJ whole genome shotgun (WGS) entry which is preliminary data.</text>
</comment>
<feature type="transmembrane region" description="Helical" evidence="1">
    <location>
        <begin position="47"/>
        <end position="67"/>
    </location>
</feature>
<accession>A0ABX0YX12</accession>
<gene>
    <name evidence="3" type="ORF">HCJ95_23725</name>
</gene>
<dbReference type="InterPro" id="IPR005135">
    <property type="entry name" value="Endo/exonuclease/phosphatase"/>
</dbReference>
<keyword evidence="1" id="KW-0472">Membrane</keyword>
<feature type="domain" description="Endonuclease/exonuclease/phosphatase" evidence="2">
    <location>
        <begin position="112"/>
        <end position="315"/>
    </location>
</feature>
<feature type="transmembrane region" description="Helical" evidence="1">
    <location>
        <begin position="20"/>
        <end position="41"/>
    </location>
</feature>
<protein>
    <submittedName>
        <fullName evidence="3">Endonuclease/exonuclease/phosphatase family protein</fullName>
    </submittedName>
</protein>
<dbReference type="InterPro" id="IPR036691">
    <property type="entry name" value="Endo/exonu/phosph_ase_sf"/>
</dbReference>
<dbReference type="Pfam" id="PF03372">
    <property type="entry name" value="Exo_endo_phos"/>
    <property type="match status" value="1"/>
</dbReference>
<dbReference type="SUPFAM" id="SSF56219">
    <property type="entry name" value="DNase I-like"/>
    <property type="match status" value="1"/>
</dbReference>
<keyword evidence="1" id="KW-0812">Transmembrane</keyword>
<reference evidence="3 4" key="1">
    <citation type="submission" date="2020-03" db="EMBL/GenBank/DDBJ databases">
        <title>WGS of actinomycetes isolated from Thailand.</title>
        <authorList>
            <person name="Thawai C."/>
        </authorList>
    </citation>
    <scope>NUCLEOTIDE SEQUENCE [LARGE SCALE GENOMIC DNA]</scope>
    <source>
        <strain evidence="3 4">NBRC 13905</strain>
    </source>
</reference>
<evidence type="ECO:0000313" key="3">
    <source>
        <dbReference type="EMBL" id="NJP17200.1"/>
    </source>
</evidence>
<feature type="transmembrane region" description="Helical" evidence="1">
    <location>
        <begin position="74"/>
        <end position="92"/>
    </location>
</feature>
<keyword evidence="3" id="KW-0378">Hydrolase</keyword>
<keyword evidence="1" id="KW-1133">Transmembrane helix</keyword>
<proteinExistence type="predicted"/>
<dbReference type="EMBL" id="JAATEL010000035">
    <property type="protein sequence ID" value="NJP17200.1"/>
    <property type="molecule type" value="Genomic_DNA"/>
</dbReference>
<name>A0ABX0YX12_STRTL</name>
<dbReference type="Gene3D" id="3.60.10.10">
    <property type="entry name" value="Endonuclease/exonuclease/phosphatase"/>
    <property type="match status" value="1"/>
</dbReference>
<evidence type="ECO:0000313" key="4">
    <source>
        <dbReference type="Proteomes" id="UP000635996"/>
    </source>
</evidence>
<evidence type="ECO:0000259" key="2">
    <source>
        <dbReference type="Pfam" id="PF03372"/>
    </source>
</evidence>
<organism evidence="3 4">
    <name type="scientific">Streptomyces thermoviolaceus subsp. thermoviolaceus</name>
    <dbReference type="NCBI Taxonomy" id="66860"/>
    <lineage>
        <taxon>Bacteria</taxon>
        <taxon>Bacillati</taxon>
        <taxon>Actinomycetota</taxon>
        <taxon>Actinomycetes</taxon>
        <taxon>Kitasatosporales</taxon>
        <taxon>Streptomycetaceae</taxon>
        <taxon>Streptomyces</taxon>
    </lineage>
</organism>
<sequence>MNGEPDDGAARRPRRRRRGAVGCAGLLFAVVSVVVGCRITGTDGITPVPQLLAFLPWLLAPTGLGLALTLRGRWLPGGVWGVVLLGLLAWSIEPYGTVRTPTGTAVAGLRVLTANVQFGRATDALVTVVRAEHPSVVFVAECEEHCRATLLEEIGAGYPYRQAVAASGSRGSLILSTFALRGTRDVPGTMGMPGAIADVRGNPVRLQLAHPVPPLPGRVALWRRELDRLRAFAAVDPHTPTILAGDFNASQDHAAFRRILDTGLQDAAHLTADRTPTWPARTTPTLGVQIDHILVSADRFAATRVRFPHLSGTDHRAVLANLTLYAPRTASGRP</sequence>
<keyword evidence="3" id="KW-0540">Nuclease</keyword>
<evidence type="ECO:0000256" key="1">
    <source>
        <dbReference type="SAM" id="Phobius"/>
    </source>
</evidence>
<keyword evidence="4" id="KW-1185">Reference proteome</keyword>
<keyword evidence="3" id="KW-0255">Endonuclease</keyword>